<dbReference type="Gene3D" id="3.30.1660.40">
    <property type="entry name" value="FlgT, N-terminal domain"/>
    <property type="match status" value="1"/>
</dbReference>
<dbReference type="EMBL" id="CP031769">
    <property type="protein sequence ID" value="AXR05694.1"/>
    <property type="molecule type" value="Genomic_DNA"/>
</dbReference>
<feature type="domain" description="Flagellar assembly protein T middle" evidence="3">
    <location>
        <begin position="132"/>
        <end position="282"/>
    </location>
</feature>
<dbReference type="Pfam" id="PF16538">
    <property type="entry name" value="FlgT_C"/>
    <property type="match status" value="1"/>
</dbReference>
<gene>
    <name evidence="5" type="ORF">D0Y50_04480</name>
</gene>
<protein>
    <recommendedName>
        <fullName evidence="7">Flagellar biosynthesis protein FlgT</fullName>
    </recommendedName>
</protein>
<dbReference type="InterPro" id="IPR038180">
    <property type="entry name" value="FlgT_N_sf"/>
</dbReference>
<dbReference type="KEGG" id="salm:D0Y50_04480"/>
<organism evidence="5 6">
    <name type="scientific">Salinimonas sediminis</name>
    <dbReference type="NCBI Taxonomy" id="2303538"/>
    <lineage>
        <taxon>Bacteria</taxon>
        <taxon>Pseudomonadati</taxon>
        <taxon>Pseudomonadota</taxon>
        <taxon>Gammaproteobacteria</taxon>
        <taxon>Alteromonadales</taxon>
        <taxon>Alteromonadaceae</taxon>
        <taxon>Alteromonas/Salinimonas group</taxon>
        <taxon>Salinimonas</taxon>
    </lineage>
</organism>
<evidence type="ECO:0000256" key="1">
    <source>
        <dbReference type="SAM" id="Phobius"/>
    </source>
</evidence>
<proteinExistence type="predicted"/>
<feature type="transmembrane region" description="Helical" evidence="1">
    <location>
        <begin position="21"/>
        <end position="43"/>
    </location>
</feature>
<evidence type="ECO:0008006" key="7">
    <source>
        <dbReference type="Google" id="ProtNLM"/>
    </source>
</evidence>
<sequence length="402" mass="44222">MSFFNTFTRYTFNAEPLRLSCTRWAIAMAALLIIPMGQTYAAWFEAQGQALVAGVERSEARRLATEEALKQALMFAGASVHSVQTLVNGLLQPQEFSIQANGEVNQLELVDEIWHEDYVTVRIRADIFAQAEQCAAAGFQKTLVTTYFPIQYPQQALDGQLQKLTHVLPRHLQQHFARHSSTVGIQAIAPYSTNWYQQTVIEQAPALARQHNTQYVLGATIIDLGVERTPASALAFWSDGSASRQFSVAISLLDGMHGGALLDKVYQITAPWEFDRVAQLDVAGDRFWRSAYGTAIDNQLAAIVADVDATLACQPATGRVLQVAGNQLQVSLGRAQGLQVGDELFLYQTSQVNDPFGQSYVQYNLYPVKVKVTAAYANSATVTAANDGLLINIQPNDYVAKR</sequence>
<evidence type="ECO:0000259" key="3">
    <source>
        <dbReference type="Pfam" id="PF16539"/>
    </source>
</evidence>
<dbReference type="RefSeq" id="WP_117315705.1">
    <property type="nucleotide sequence ID" value="NZ_CP031769.1"/>
</dbReference>
<dbReference type="AlphaFoldDB" id="A0A346NJI7"/>
<dbReference type="InterPro" id="IPR032388">
    <property type="entry name" value="FlgT_C"/>
</dbReference>
<keyword evidence="1" id="KW-1133">Transmembrane helix</keyword>
<dbReference type="InterPro" id="IPR032386">
    <property type="entry name" value="FlgT_M"/>
</dbReference>
<keyword evidence="6" id="KW-1185">Reference proteome</keyword>
<dbReference type="InterPro" id="IPR032370">
    <property type="entry name" value="FlgT_N"/>
</dbReference>
<evidence type="ECO:0000313" key="6">
    <source>
        <dbReference type="Proteomes" id="UP000262073"/>
    </source>
</evidence>
<dbReference type="Gene3D" id="2.40.10.410">
    <property type="entry name" value="FlgT, C-terminal domain"/>
    <property type="match status" value="1"/>
</dbReference>
<reference evidence="5 6" key="1">
    <citation type="submission" date="2018-08" db="EMBL/GenBank/DDBJ databases">
        <title>Salinimonas sediminis sp. nov., a piezophilic bacterium isolated from a deep-sea sediment sample from the New Britain Trench.</title>
        <authorList>
            <person name="Cao J."/>
        </authorList>
    </citation>
    <scope>NUCLEOTIDE SEQUENCE [LARGE SCALE GENOMIC DNA]</scope>
    <source>
        <strain evidence="5 6">N102</strain>
    </source>
</reference>
<dbReference type="Proteomes" id="UP000262073">
    <property type="component" value="Chromosome"/>
</dbReference>
<feature type="domain" description="Flagellar assembly protein T N-terminal" evidence="4">
    <location>
        <begin position="42"/>
        <end position="128"/>
    </location>
</feature>
<dbReference type="Gene3D" id="3.40.50.10610">
    <property type="entry name" value="ABC-type transport auxiliary lipoprotein component"/>
    <property type="match status" value="1"/>
</dbReference>
<dbReference type="Pfam" id="PF16539">
    <property type="entry name" value="FlgT_M"/>
    <property type="match status" value="1"/>
</dbReference>
<dbReference type="Pfam" id="PF16548">
    <property type="entry name" value="FlgT_N"/>
    <property type="match status" value="1"/>
</dbReference>
<keyword evidence="1" id="KW-0472">Membrane</keyword>
<dbReference type="OrthoDB" id="8778507at2"/>
<evidence type="ECO:0000259" key="4">
    <source>
        <dbReference type="Pfam" id="PF16548"/>
    </source>
</evidence>
<keyword evidence="1" id="KW-0812">Transmembrane</keyword>
<dbReference type="InterPro" id="IPR038165">
    <property type="entry name" value="FlgT_C_sf"/>
</dbReference>
<name>A0A346NJI7_9ALTE</name>
<feature type="domain" description="Flagellar assembly protein T C-terminal" evidence="2">
    <location>
        <begin position="325"/>
        <end position="401"/>
    </location>
</feature>
<evidence type="ECO:0000313" key="5">
    <source>
        <dbReference type="EMBL" id="AXR05694.1"/>
    </source>
</evidence>
<evidence type="ECO:0000259" key="2">
    <source>
        <dbReference type="Pfam" id="PF16538"/>
    </source>
</evidence>
<accession>A0A346NJI7</accession>